<dbReference type="RefSeq" id="WP_088602726.1">
    <property type="nucleotide sequence ID" value="NZ_NJIH01000003.1"/>
</dbReference>
<keyword evidence="2 7" id="KW-0819">tRNA processing</keyword>
<dbReference type="SUPFAM" id="SSF54211">
    <property type="entry name" value="Ribosomal protein S5 domain 2-like"/>
    <property type="match status" value="1"/>
</dbReference>
<dbReference type="PANTHER" id="PTHR33992:SF1">
    <property type="entry name" value="RIBONUCLEASE P PROTEIN COMPONENT"/>
    <property type="match status" value="1"/>
</dbReference>
<dbReference type="AlphaFoldDB" id="A0A225MS93"/>
<dbReference type="InterPro" id="IPR014721">
    <property type="entry name" value="Ribsml_uS5_D2-typ_fold_subgr"/>
</dbReference>
<dbReference type="PANTHER" id="PTHR33992">
    <property type="entry name" value="RIBONUCLEASE P PROTEIN COMPONENT"/>
    <property type="match status" value="1"/>
</dbReference>
<evidence type="ECO:0000256" key="6">
    <source>
        <dbReference type="ARBA" id="ARBA00022884"/>
    </source>
</evidence>
<organism evidence="9 10">
    <name type="scientific">Candidimonas nitroreducens</name>
    <dbReference type="NCBI Taxonomy" id="683354"/>
    <lineage>
        <taxon>Bacteria</taxon>
        <taxon>Pseudomonadati</taxon>
        <taxon>Pseudomonadota</taxon>
        <taxon>Betaproteobacteria</taxon>
        <taxon>Burkholderiales</taxon>
        <taxon>Alcaligenaceae</taxon>
        <taxon>Candidimonas</taxon>
    </lineage>
</organism>
<dbReference type="InterPro" id="IPR020539">
    <property type="entry name" value="RNase_P_CS"/>
</dbReference>
<keyword evidence="5 7" id="KW-0378">Hydrolase</keyword>
<comment type="function">
    <text evidence="1 7">RNaseP catalyzes the removal of the 5'-leader sequence from pre-tRNA to produce the mature 5'-terminus. It can also cleave other RNA substrates such as 4.5S RNA. The protein component plays an auxiliary but essential role in vivo by binding to the 5'-leader sequence and broadening the substrate specificity of the ribozyme.</text>
</comment>
<dbReference type="PROSITE" id="PS00648">
    <property type="entry name" value="RIBONUCLEASE_P"/>
    <property type="match status" value="1"/>
</dbReference>
<evidence type="ECO:0000256" key="2">
    <source>
        <dbReference type="ARBA" id="ARBA00022694"/>
    </source>
</evidence>
<evidence type="ECO:0000313" key="9">
    <source>
        <dbReference type="EMBL" id="OWT64144.1"/>
    </source>
</evidence>
<sequence>MMRATFPPSARLHRPSEYASALQGRRIARGALFVVTTPRASAAAEQASGARLGLIVAKRYAVRAVTRNAIKRVVRDAFRHRRHALPPRDLVFRLHSRIDADLTLSGLKRRVRDEVENLLDRAMRC</sequence>
<dbReference type="GO" id="GO:0042781">
    <property type="term" value="F:3'-tRNA processing endoribonuclease activity"/>
    <property type="evidence" value="ECO:0007669"/>
    <property type="project" value="TreeGrafter"/>
</dbReference>
<proteinExistence type="inferred from homology"/>
<dbReference type="GO" id="GO:0004526">
    <property type="term" value="F:ribonuclease P activity"/>
    <property type="evidence" value="ECO:0007669"/>
    <property type="project" value="UniProtKB-UniRule"/>
</dbReference>
<dbReference type="Gene3D" id="3.30.230.10">
    <property type="match status" value="1"/>
</dbReference>
<keyword evidence="4 7" id="KW-0255">Endonuclease</keyword>
<keyword evidence="6 7" id="KW-0694">RNA-binding</keyword>
<comment type="similarity">
    <text evidence="7">Belongs to the RnpA family.</text>
</comment>
<evidence type="ECO:0000256" key="7">
    <source>
        <dbReference type="HAMAP-Rule" id="MF_00227"/>
    </source>
</evidence>
<comment type="subunit">
    <text evidence="7">Consists of a catalytic RNA component (M1 or rnpB) and a protein subunit.</text>
</comment>
<protein>
    <recommendedName>
        <fullName evidence="7 8">Ribonuclease P protein component</fullName>
        <shortName evidence="7">RNase P protein</shortName>
        <shortName evidence="7">RNaseP protein</shortName>
        <ecNumber evidence="7 8">3.1.26.5</ecNumber>
    </recommendedName>
    <alternativeName>
        <fullName evidence="7">Protein C5</fullName>
    </alternativeName>
</protein>
<evidence type="ECO:0000256" key="4">
    <source>
        <dbReference type="ARBA" id="ARBA00022759"/>
    </source>
</evidence>
<reference evidence="10" key="1">
    <citation type="submission" date="2017-06" db="EMBL/GenBank/DDBJ databases">
        <title>Herbaspirillum phytohormonus sp. nov., isolated from the root nodule of Robinia pseudoacacia in lead-zinc mine.</title>
        <authorList>
            <person name="Fan M."/>
            <person name="Lin Y."/>
        </authorList>
    </citation>
    <scope>NUCLEOTIDE SEQUENCE [LARGE SCALE GENOMIC DNA]</scope>
    <source>
        <strain evidence="10">SC-089</strain>
    </source>
</reference>
<name>A0A225MS93_9BURK</name>
<evidence type="ECO:0000313" key="10">
    <source>
        <dbReference type="Proteomes" id="UP000214603"/>
    </source>
</evidence>
<dbReference type="EC" id="3.1.26.5" evidence="7 8"/>
<comment type="catalytic activity">
    <reaction evidence="7">
        <text>Endonucleolytic cleavage of RNA, removing 5'-extranucleotides from tRNA precursor.</text>
        <dbReference type="EC" id="3.1.26.5"/>
    </reaction>
</comment>
<dbReference type="HAMAP" id="MF_00227">
    <property type="entry name" value="RNase_P"/>
    <property type="match status" value="1"/>
</dbReference>
<evidence type="ECO:0000256" key="8">
    <source>
        <dbReference type="NCBIfam" id="TIGR00188"/>
    </source>
</evidence>
<dbReference type="Pfam" id="PF00825">
    <property type="entry name" value="Ribonuclease_P"/>
    <property type="match status" value="1"/>
</dbReference>
<gene>
    <name evidence="7 9" type="primary">rnpA</name>
    <name evidence="9" type="ORF">CEY11_04845</name>
</gene>
<evidence type="ECO:0000256" key="5">
    <source>
        <dbReference type="ARBA" id="ARBA00022801"/>
    </source>
</evidence>
<dbReference type="GO" id="GO:0030677">
    <property type="term" value="C:ribonuclease P complex"/>
    <property type="evidence" value="ECO:0007669"/>
    <property type="project" value="TreeGrafter"/>
</dbReference>
<dbReference type="Proteomes" id="UP000214603">
    <property type="component" value="Unassembled WGS sequence"/>
</dbReference>
<dbReference type="EMBL" id="NJIH01000003">
    <property type="protein sequence ID" value="OWT64144.1"/>
    <property type="molecule type" value="Genomic_DNA"/>
</dbReference>
<dbReference type="NCBIfam" id="TIGR00188">
    <property type="entry name" value="rnpA"/>
    <property type="match status" value="1"/>
</dbReference>
<keyword evidence="10" id="KW-1185">Reference proteome</keyword>
<evidence type="ECO:0000256" key="1">
    <source>
        <dbReference type="ARBA" id="ARBA00002663"/>
    </source>
</evidence>
<evidence type="ECO:0000256" key="3">
    <source>
        <dbReference type="ARBA" id="ARBA00022722"/>
    </source>
</evidence>
<dbReference type="OrthoDB" id="398329at2"/>
<dbReference type="InterPro" id="IPR020568">
    <property type="entry name" value="Ribosomal_Su5_D2-typ_SF"/>
</dbReference>
<accession>A0A225MS93</accession>
<keyword evidence="3 7" id="KW-0540">Nuclease</keyword>
<dbReference type="GO" id="GO:0000049">
    <property type="term" value="F:tRNA binding"/>
    <property type="evidence" value="ECO:0007669"/>
    <property type="project" value="UniProtKB-UniRule"/>
</dbReference>
<dbReference type="GO" id="GO:0001682">
    <property type="term" value="P:tRNA 5'-leader removal"/>
    <property type="evidence" value="ECO:0007669"/>
    <property type="project" value="UniProtKB-UniRule"/>
</dbReference>
<dbReference type="InterPro" id="IPR000100">
    <property type="entry name" value="RNase_P"/>
</dbReference>
<comment type="caution">
    <text evidence="9">The sequence shown here is derived from an EMBL/GenBank/DDBJ whole genome shotgun (WGS) entry which is preliminary data.</text>
</comment>